<dbReference type="AlphaFoldDB" id="A0A0D6LLE9"/>
<gene>
    <name evidence="1" type="ORF">ANCCEY_10105</name>
</gene>
<dbReference type="Proteomes" id="UP000054495">
    <property type="component" value="Unassembled WGS sequence"/>
</dbReference>
<evidence type="ECO:0000313" key="1">
    <source>
        <dbReference type="EMBL" id="EPB70811.1"/>
    </source>
</evidence>
<name>A0A0D6LLE9_9BILA</name>
<organism evidence="1 2">
    <name type="scientific">Ancylostoma ceylanicum</name>
    <dbReference type="NCBI Taxonomy" id="53326"/>
    <lineage>
        <taxon>Eukaryota</taxon>
        <taxon>Metazoa</taxon>
        <taxon>Ecdysozoa</taxon>
        <taxon>Nematoda</taxon>
        <taxon>Chromadorea</taxon>
        <taxon>Rhabditida</taxon>
        <taxon>Rhabditina</taxon>
        <taxon>Rhabditomorpha</taxon>
        <taxon>Strongyloidea</taxon>
        <taxon>Ancylostomatidae</taxon>
        <taxon>Ancylostomatinae</taxon>
        <taxon>Ancylostoma</taxon>
    </lineage>
</organism>
<dbReference type="EMBL" id="KE125161">
    <property type="protein sequence ID" value="EPB70811.1"/>
    <property type="molecule type" value="Genomic_DNA"/>
</dbReference>
<accession>A0A0D6LLE9</accession>
<evidence type="ECO:0008006" key="3">
    <source>
        <dbReference type="Google" id="ProtNLM"/>
    </source>
</evidence>
<protein>
    <recommendedName>
        <fullName evidence="3">DUF5641 domain-containing protein</fullName>
    </recommendedName>
</protein>
<keyword evidence="2" id="KW-1185">Reference proteome</keyword>
<proteinExistence type="predicted"/>
<reference evidence="1 2" key="1">
    <citation type="submission" date="2013-05" db="EMBL/GenBank/DDBJ databases">
        <title>Draft genome of the parasitic nematode Anyclostoma ceylanicum.</title>
        <authorList>
            <person name="Mitreva M."/>
        </authorList>
    </citation>
    <scope>NUCLEOTIDE SEQUENCE [LARGE SCALE GENOMIC DNA]</scope>
</reference>
<sequence>MTTLLTEIEALPNTRPLLYVESKWPSGQPLRPIDFLQYEFEVSFPFGVSSEEQEDPTFVAPEDRALIQTKAQAITALQNFCKTVEKFWQVWRTQYLTSLREKH</sequence>
<evidence type="ECO:0000313" key="2">
    <source>
        <dbReference type="Proteomes" id="UP000054495"/>
    </source>
</evidence>